<comment type="caution">
    <text evidence="2">The sequence shown here is derived from an EMBL/GenBank/DDBJ whole genome shotgun (WGS) entry which is preliminary data.</text>
</comment>
<feature type="region of interest" description="Disordered" evidence="1">
    <location>
        <begin position="126"/>
        <end position="145"/>
    </location>
</feature>
<feature type="region of interest" description="Disordered" evidence="1">
    <location>
        <begin position="275"/>
        <end position="308"/>
    </location>
</feature>
<accession>A0A813DA25</accession>
<feature type="non-terminal residue" evidence="2">
    <location>
        <position position="1"/>
    </location>
</feature>
<feature type="compositionally biased region" description="Polar residues" evidence="1">
    <location>
        <begin position="127"/>
        <end position="145"/>
    </location>
</feature>
<sequence>MSISMMYDKSVREVSRQQLALAYANARVGTLDLHAFGRQIGSANEDTWSVSRAISTGPICPTFPAEASVLLLDREKYTSLRFAVSSLTGGDLPECQHDFVVCWSDSSICYLLLYRKGCKDEARRLTSHVSEQKPSTSSLSSEPTIRTSTIDEKCATELTGESCVATRNPSEMASRDLPEMARLLGMSDEDDDWSMTRAITLSPNLPVLDHDEACLLDSEVWFSVRFAVQQLQSGKLHCHGHRFVVCWSNSAISYYLLYRQGCEDEARKMIDHCLGDSESSSQKSEMSASSDEESAEIEKKPGSSPVIGPSLAEQCLERQRTPDSSHVGREYANARVTTRDFHDLGGLAVIDDNEDEWDLSYSIFLGPDPPDFLDPDTVLFLDVQSWTSLRLAVASLNSGALTCNEDYVVCFSSSALCYHLLYRDGWRDDARQMIEDAIEGSGAKAELVYILAGFVNINNNSNNNTNNHNINNTNTNNTNINKKMSNNFALDHALARADTRDFHECPAMMPVIEDNGDEWSMKCTLVLGPVQPSVLDPDAVLFLDPESWNSLRFVVA</sequence>
<organism evidence="2 3">
    <name type="scientific">Polarella glacialis</name>
    <name type="common">Dinoflagellate</name>
    <dbReference type="NCBI Taxonomy" id="89957"/>
    <lineage>
        <taxon>Eukaryota</taxon>
        <taxon>Sar</taxon>
        <taxon>Alveolata</taxon>
        <taxon>Dinophyceae</taxon>
        <taxon>Suessiales</taxon>
        <taxon>Suessiaceae</taxon>
        <taxon>Polarella</taxon>
    </lineage>
</organism>
<evidence type="ECO:0000313" key="3">
    <source>
        <dbReference type="Proteomes" id="UP000654075"/>
    </source>
</evidence>
<dbReference type="Proteomes" id="UP000654075">
    <property type="component" value="Unassembled WGS sequence"/>
</dbReference>
<keyword evidence="3" id="KW-1185">Reference proteome</keyword>
<feature type="compositionally biased region" description="Low complexity" evidence="1">
    <location>
        <begin position="277"/>
        <end position="289"/>
    </location>
</feature>
<reference evidence="2" key="1">
    <citation type="submission" date="2021-02" db="EMBL/GenBank/DDBJ databases">
        <authorList>
            <person name="Dougan E. K."/>
            <person name="Rhodes N."/>
            <person name="Thang M."/>
            <person name="Chan C."/>
        </authorList>
    </citation>
    <scope>NUCLEOTIDE SEQUENCE</scope>
</reference>
<dbReference type="EMBL" id="CAJNNV010001564">
    <property type="protein sequence ID" value="CAE8585320.1"/>
    <property type="molecule type" value="Genomic_DNA"/>
</dbReference>
<proteinExistence type="predicted"/>
<gene>
    <name evidence="2" type="ORF">PGLA1383_LOCUS4230</name>
</gene>
<name>A0A813DA25_POLGL</name>
<protein>
    <submittedName>
        <fullName evidence="2">Uncharacterized protein</fullName>
    </submittedName>
</protein>
<evidence type="ECO:0000313" key="2">
    <source>
        <dbReference type="EMBL" id="CAE8585320.1"/>
    </source>
</evidence>
<dbReference type="AlphaFoldDB" id="A0A813DA25"/>
<evidence type="ECO:0000256" key="1">
    <source>
        <dbReference type="SAM" id="MobiDB-lite"/>
    </source>
</evidence>